<reference evidence="2 3" key="1">
    <citation type="submission" date="2016-09" db="EMBL/GenBank/DDBJ databases">
        <title>Extensive genetic diversity and differential bi-allelic expression allows diatom success in the polar Southern Ocean.</title>
        <authorList>
            <consortium name="DOE Joint Genome Institute"/>
            <person name="Mock T."/>
            <person name="Otillar R.P."/>
            <person name="Strauss J."/>
            <person name="Dupont C."/>
            <person name="Frickenhaus S."/>
            <person name="Maumus F."/>
            <person name="Mcmullan M."/>
            <person name="Sanges R."/>
            <person name="Schmutz J."/>
            <person name="Toseland A."/>
            <person name="Valas R."/>
            <person name="Veluchamy A."/>
            <person name="Ward B.J."/>
            <person name="Allen A."/>
            <person name="Barry K."/>
            <person name="Falciatore A."/>
            <person name="Ferrante M."/>
            <person name="Fortunato A.E."/>
            <person name="Gloeckner G."/>
            <person name="Gruber A."/>
            <person name="Hipkin R."/>
            <person name="Janech M."/>
            <person name="Kroth P."/>
            <person name="Leese F."/>
            <person name="Lindquist E."/>
            <person name="Lyon B.R."/>
            <person name="Martin J."/>
            <person name="Mayer C."/>
            <person name="Parker M."/>
            <person name="Quesneville H."/>
            <person name="Raymond J."/>
            <person name="Uhlig C."/>
            <person name="Valentin K.U."/>
            <person name="Worden A.Z."/>
            <person name="Armbrust E.V."/>
            <person name="Bowler C."/>
            <person name="Green B."/>
            <person name="Moulton V."/>
            <person name="Van Oosterhout C."/>
            <person name="Grigoriev I."/>
        </authorList>
    </citation>
    <scope>NUCLEOTIDE SEQUENCE [LARGE SCALE GENOMIC DNA]</scope>
    <source>
        <strain evidence="2 3">CCMP1102</strain>
    </source>
</reference>
<feature type="region of interest" description="Disordered" evidence="1">
    <location>
        <begin position="249"/>
        <end position="271"/>
    </location>
</feature>
<evidence type="ECO:0000313" key="3">
    <source>
        <dbReference type="Proteomes" id="UP000095751"/>
    </source>
</evidence>
<dbReference type="InParanoid" id="A0A1E7EQ35"/>
<evidence type="ECO:0000313" key="2">
    <source>
        <dbReference type="EMBL" id="OEU07653.1"/>
    </source>
</evidence>
<evidence type="ECO:0000256" key="1">
    <source>
        <dbReference type="SAM" id="MobiDB-lite"/>
    </source>
</evidence>
<dbReference type="AlphaFoldDB" id="A0A1E7EQ35"/>
<dbReference type="EMBL" id="KV784384">
    <property type="protein sequence ID" value="OEU07653.1"/>
    <property type="molecule type" value="Genomic_DNA"/>
</dbReference>
<name>A0A1E7EQ35_9STRA</name>
<protein>
    <submittedName>
        <fullName evidence="2">Uncharacterized protein</fullName>
    </submittedName>
</protein>
<keyword evidence="3" id="KW-1185">Reference proteome</keyword>
<dbReference type="OrthoDB" id="205035at2759"/>
<accession>A0A1E7EQ35</accession>
<sequence>MMMQKNSRSGDKSNSNYIDTSSNCRVSPFNKLLLVCNISFLLLSNFTLLSSSFTRAIDDNAVSSPTSTLSSSLFDEAAQHLFEIATSSTTNTDTDNTLSSSSKRKEFPTDVNEWKAMKLTTSGGLSDNDRIALGKIYGKANSIFEYGLGESTSIAAYVGVPRYSGVDSDPAYVSYARTLAPDYFRFYFADIGPTKDWGYPNRTLLKNKFNYQVSSLLSEKNKPFDVYMVDGRYRFPCVLISLLHAASSGTSSSSSASAPSRSSALLSNSGSSTTTHHVGPIVLLHDCLVQNSTGSSFKAANPQRGHYQILNSILDHVDTTADTLCVYQRKPTTTDQMIYDMWMQYQDNID</sequence>
<gene>
    <name evidence="2" type="ORF">FRACYDRAFT_264815</name>
</gene>
<dbReference type="KEGG" id="fcy:FRACYDRAFT_264815"/>
<dbReference type="Proteomes" id="UP000095751">
    <property type="component" value="Unassembled WGS sequence"/>
</dbReference>
<dbReference type="InterPro" id="IPR029063">
    <property type="entry name" value="SAM-dependent_MTases_sf"/>
</dbReference>
<dbReference type="Gene3D" id="3.40.50.150">
    <property type="entry name" value="Vaccinia Virus protein VP39"/>
    <property type="match status" value="1"/>
</dbReference>
<proteinExistence type="predicted"/>
<organism evidence="2 3">
    <name type="scientific">Fragilariopsis cylindrus CCMP1102</name>
    <dbReference type="NCBI Taxonomy" id="635003"/>
    <lineage>
        <taxon>Eukaryota</taxon>
        <taxon>Sar</taxon>
        <taxon>Stramenopiles</taxon>
        <taxon>Ochrophyta</taxon>
        <taxon>Bacillariophyta</taxon>
        <taxon>Bacillariophyceae</taxon>
        <taxon>Bacillariophycidae</taxon>
        <taxon>Bacillariales</taxon>
        <taxon>Bacillariaceae</taxon>
        <taxon>Fragilariopsis</taxon>
    </lineage>
</organism>